<sequence length="232" mass="24425">MRLRSLFLPIAATLAALIPGVAVATIDVFPKEIPVDSGTANVQIVNNGDRPEYVTISLSRLLNPGVPLKDEKLEPVGNEANPALYAFPFKLTLAPGQTKSIALKPLRAVQAETVYRLDVKPEIKVMPQGQQKATGSIVVNLGFSALVRQMPESRKEALSVACDAHGARLTATGTVRYAVKDAKVDGQAVEPFNVYPGVPRPLQGRVVEIPGQPTCRGGAAPADASASGADAL</sequence>
<keyword evidence="2" id="KW-0732">Signal</keyword>
<reference evidence="3" key="1">
    <citation type="submission" date="2023-07" db="EMBL/GenBank/DDBJ databases">
        <title>A collection of bacterial strains from the Burkholderia cepacia Research Laboratory and Repository.</title>
        <authorList>
            <person name="Lipuma J."/>
            <person name="Spilker T."/>
            <person name="Caverly L."/>
        </authorList>
    </citation>
    <scope>NUCLEOTIDE SEQUENCE</scope>
    <source>
        <strain evidence="3">AU42020</strain>
    </source>
</reference>
<dbReference type="EMBL" id="JAUJSQ010000010">
    <property type="protein sequence ID" value="MDN7934354.1"/>
    <property type="molecule type" value="Genomic_DNA"/>
</dbReference>
<feature type="chain" id="PRO_5047492779" description="Pilus assembly protein" evidence="2">
    <location>
        <begin position="25"/>
        <end position="232"/>
    </location>
</feature>
<gene>
    <name evidence="3" type="ORF">QZM52_23965</name>
</gene>
<name>A0ABT8PH63_9BURK</name>
<evidence type="ECO:0000256" key="2">
    <source>
        <dbReference type="SAM" id="SignalP"/>
    </source>
</evidence>
<dbReference type="Gene3D" id="2.60.40.10">
    <property type="entry name" value="Immunoglobulins"/>
    <property type="match status" value="1"/>
</dbReference>
<accession>A0ABT8PH63</accession>
<keyword evidence="4" id="KW-1185">Reference proteome</keyword>
<evidence type="ECO:0000313" key="4">
    <source>
        <dbReference type="Proteomes" id="UP001171606"/>
    </source>
</evidence>
<proteinExistence type="predicted"/>
<dbReference type="RefSeq" id="WP_174920164.1">
    <property type="nucleotide sequence ID" value="NZ_JAUJSQ010000010.1"/>
</dbReference>
<dbReference type="InterPro" id="IPR013783">
    <property type="entry name" value="Ig-like_fold"/>
</dbReference>
<evidence type="ECO:0000256" key="1">
    <source>
        <dbReference type="SAM" id="MobiDB-lite"/>
    </source>
</evidence>
<protein>
    <recommendedName>
        <fullName evidence="5">Pilus assembly protein</fullName>
    </recommendedName>
</protein>
<comment type="caution">
    <text evidence="3">The sequence shown here is derived from an EMBL/GenBank/DDBJ whole genome shotgun (WGS) entry which is preliminary data.</text>
</comment>
<feature type="region of interest" description="Disordered" evidence="1">
    <location>
        <begin position="213"/>
        <end position="232"/>
    </location>
</feature>
<dbReference type="Proteomes" id="UP001171606">
    <property type="component" value="Unassembled WGS sequence"/>
</dbReference>
<feature type="signal peptide" evidence="2">
    <location>
        <begin position="1"/>
        <end position="24"/>
    </location>
</feature>
<feature type="compositionally biased region" description="Low complexity" evidence="1">
    <location>
        <begin position="217"/>
        <end position="232"/>
    </location>
</feature>
<organism evidence="3 4">
    <name type="scientific">Burkholderia metallica</name>
    <dbReference type="NCBI Taxonomy" id="488729"/>
    <lineage>
        <taxon>Bacteria</taxon>
        <taxon>Pseudomonadati</taxon>
        <taxon>Pseudomonadota</taxon>
        <taxon>Betaproteobacteria</taxon>
        <taxon>Burkholderiales</taxon>
        <taxon>Burkholderiaceae</taxon>
        <taxon>Burkholderia</taxon>
        <taxon>Burkholderia cepacia complex</taxon>
    </lineage>
</organism>
<evidence type="ECO:0000313" key="3">
    <source>
        <dbReference type="EMBL" id="MDN7934354.1"/>
    </source>
</evidence>
<evidence type="ECO:0008006" key="5">
    <source>
        <dbReference type="Google" id="ProtNLM"/>
    </source>
</evidence>